<dbReference type="InterPro" id="IPR000821">
    <property type="entry name" value="Ala_racemase"/>
</dbReference>
<feature type="binding site" evidence="5">
    <location>
        <position position="132"/>
    </location>
    <ligand>
        <name>substrate</name>
    </ligand>
</feature>
<evidence type="ECO:0000256" key="2">
    <source>
        <dbReference type="ARBA" id="ARBA00022898"/>
    </source>
</evidence>
<dbReference type="Proteomes" id="UP000233350">
    <property type="component" value="Unassembled WGS sequence"/>
</dbReference>
<organism evidence="7 8">
    <name type="scientific">Helicobacter winghamensis</name>
    <dbReference type="NCBI Taxonomy" id="157268"/>
    <lineage>
        <taxon>Bacteria</taxon>
        <taxon>Pseudomonadati</taxon>
        <taxon>Campylobacterota</taxon>
        <taxon>Epsilonproteobacteria</taxon>
        <taxon>Campylobacterales</taxon>
        <taxon>Helicobacteraceae</taxon>
        <taxon>Helicobacter</taxon>
    </lineage>
</organism>
<evidence type="ECO:0000256" key="1">
    <source>
        <dbReference type="ARBA" id="ARBA00001933"/>
    </source>
</evidence>
<keyword evidence="3" id="KW-0413">Isomerase</keyword>
<evidence type="ECO:0000313" key="8">
    <source>
        <dbReference type="Proteomes" id="UP000233350"/>
    </source>
</evidence>
<accession>A0A2N3PHS8</accession>
<evidence type="ECO:0000256" key="3">
    <source>
        <dbReference type="ARBA" id="ARBA00023235"/>
    </source>
</evidence>
<name>A0A2N3PHS8_9HELI</name>
<proteinExistence type="predicted"/>
<dbReference type="OrthoDB" id="9813814at2"/>
<evidence type="ECO:0000256" key="5">
    <source>
        <dbReference type="PIRSR" id="PIRSR600821-52"/>
    </source>
</evidence>
<dbReference type="AlphaFoldDB" id="A0A2N3PHS8"/>
<dbReference type="EMBL" id="MBPK01000044">
    <property type="protein sequence ID" value="PKT80098.1"/>
    <property type="molecule type" value="Genomic_DNA"/>
</dbReference>
<dbReference type="InterPro" id="IPR009006">
    <property type="entry name" value="Ala_racemase/Decarboxylase_C"/>
</dbReference>
<dbReference type="GO" id="GO:0030170">
    <property type="term" value="F:pyridoxal phosphate binding"/>
    <property type="evidence" value="ECO:0007669"/>
    <property type="project" value="TreeGrafter"/>
</dbReference>
<dbReference type="InterPro" id="IPR029066">
    <property type="entry name" value="PLP-binding_barrel"/>
</dbReference>
<dbReference type="PRINTS" id="PR00992">
    <property type="entry name" value="ALARACEMASE"/>
</dbReference>
<comment type="cofactor">
    <cofactor evidence="1 4">
        <name>pyridoxal 5'-phosphate</name>
        <dbReference type="ChEBI" id="CHEBI:597326"/>
    </cofactor>
</comment>
<dbReference type="NCBIfam" id="NF000791">
    <property type="entry name" value="PRK00053.2-2"/>
    <property type="match status" value="1"/>
</dbReference>
<dbReference type="Gene3D" id="2.40.37.10">
    <property type="entry name" value="Lyase, Ornithine Decarboxylase, Chain A, domain 1"/>
    <property type="match status" value="1"/>
</dbReference>
<dbReference type="SMART" id="SM01005">
    <property type="entry name" value="Ala_racemase_C"/>
    <property type="match status" value="1"/>
</dbReference>
<dbReference type="GO" id="GO:0030632">
    <property type="term" value="P:D-alanine biosynthetic process"/>
    <property type="evidence" value="ECO:0007669"/>
    <property type="project" value="TreeGrafter"/>
</dbReference>
<keyword evidence="2 4" id="KW-0663">Pyridoxal phosphate</keyword>
<dbReference type="InterPro" id="IPR011079">
    <property type="entry name" value="Ala_racemase_C"/>
</dbReference>
<dbReference type="Gene3D" id="3.20.20.10">
    <property type="entry name" value="Alanine racemase"/>
    <property type="match status" value="1"/>
</dbReference>
<dbReference type="GO" id="GO:0008784">
    <property type="term" value="F:alanine racemase activity"/>
    <property type="evidence" value="ECO:0007669"/>
    <property type="project" value="InterPro"/>
</dbReference>
<dbReference type="Pfam" id="PF00842">
    <property type="entry name" value="Ala_racemase_C"/>
    <property type="match status" value="1"/>
</dbReference>
<gene>
    <name evidence="7" type="ORF">BCM31_00170</name>
</gene>
<dbReference type="SUPFAM" id="SSF50621">
    <property type="entry name" value="Alanine racemase C-terminal domain-like"/>
    <property type="match status" value="1"/>
</dbReference>
<feature type="binding site" evidence="5">
    <location>
        <position position="315"/>
    </location>
    <ligand>
        <name>substrate</name>
    </ligand>
</feature>
<dbReference type="GeneID" id="97289367"/>
<evidence type="ECO:0000259" key="6">
    <source>
        <dbReference type="SMART" id="SM01005"/>
    </source>
</evidence>
<evidence type="ECO:0000313" key="7">
    <source>
        <dbReference type="EMBL" id="PKT80098.1"/>
    </source>
</evidence>
<dbReference type="SUPFAM" id="SSF51419">
    <property type="entry name" value="PLP-binding barrel"/>
    <property type="match status" value="1"/>
</dbReference>
<keyword evidence="8" id="KW-1185">Reference proteome</keyword>
<dbReference type="STRING" id="556267.HWAG_00327"/>
<dbReference type="GO" id="GO:0009252">
    <property type="term" value="P:peptidoglycan biosynthetic process"/>
    <property type="evidence" value="ECO:0007669"/>
    <property type="project" value="TreeGrafter"/>
</dbReference>
<reference evidence="7 8" key="1">
    <citation type="submission" date="2016-07" db="EMBL/GenBank/DDBJ databases">
        <title>Detection of Helicobacter winghamensis from caecal content of red fox (Vulpes vulpes).</title>
        <authorList>
            <person name="Zanoni R.G."/>
            <person name="Florio D."/>
            <person name="Caffara M."/>
            <person name="Renzi M."/>
            <person name="Parisi A."/>
            <person name="Pasquali F."/>
            <person name="Manfreda G."/>
        </authorList>
    </citation>
    <scope>NUCLEOTIDE SEQUENCE [LARGE SCALE GENOMIC DNA]</scope>
    <source>
        <strain evidence="7 8">295_13</strain>
    </source>
</reference>
<evidence type="ECO:0000256" key="4">
    <source>
        <dbReference type="PIRSR" id="PIRSR600821-50"/>
    </source>
</evidence>
<dbReference type="PANTHER" id="PTHR30511:SF0">
    <property type="entry name" value="ALANINE RACEMASE, CATABOLIC-RELATED"/>
    <property type="match status" value="1"/>
</dbReference>
<dbReference type="PANTHER" id="PTHR30511">
    <property type="entry name" value="ALANINE RACEMASE"/>
    <property type="match status" value="1"/>
</dbReference>
<dbReference type="InterPro" id="IPR001608">
    <property type="entry name" value="Ala_racemase_N"/>
</dbReference>
<feature type="domain" description="Alanine racemase C-terminal" evidence="6">
    <location>
        <begin position="248"/>
        <end position="360"/>
    </location>
</feature>
<dbReference type="GO" id="GO:0005829">
    <property type="term" value="C:cytosol"/>
    <property type="evidence" value="ECO:0007669"/>
    <property type="project" value="TreeGrafter"/>
</dbReference>
<comment type="caution">
    <text evidence="7">The sequence shown here is derived from an EMBL/GenBank/DDBJ whole genome shotgun (WGS) entry which is preliminary data.</text>
</comment>
<dbReference type="Pfam" id="PF01168">
    <property type="entry name" value="Ala_racemase_N"/>
    <property type="match status" value="1"/>
</dbReference>
<sequence length="360" mass="40215">MPYLEISKKNFFHNHQMIAQAITPKEKKGIKGEIAIVLKDNAYGHGIMEIASLAKEVGIKTAFVKNLQEALSIKTFFDNIAILYPNSLPNKNALESALKIPSISFCTPSLESLQEYPSKTNIELKVDSGMHRNGIDKTKLRDAFELITTRNLNLKGVFTHNGYGDDLNSAFYVQDMEFLEIKKEALKLCEHFKIPRPKFHSLSSSGALRASNFNASLPKELQDDLFRIGIAFYGYNCSSPNTLKLKPIASLFANKISTLKLKKGTSIGYSGVSMLETDGIVSTYDIGYGDGLFRVREGMELYTTEGYRILPRASMDCISIESDTSSVCIFNDVSAFAKSFNTIPYEILVHLHAYIPRFIV</sequence>
<protein>
    <submittedName>
        <fullName evidence="7">Alanine racemase</fullName>
    </submittedName>
</protein>
<dbReference type="RefSeq" id="WP_006802019.1">
    <property type="nucleotide sequence ID" value="NZ_CABKOI010000021.1"/>
</dbReference>
<feature type="modified residue" description="N6-(pyridoxal phosphate)lysine" evidence="4">
    <location>
        <position position="39"/>
    </location>
</feature>